<organism evidence="1 2">
    <name type="scientific">Gigaspora margarita</name>
    <dbReference type="NCBI Taxonomy" id="4874"/>
    <lineage>
        <taxon>Eukaryota</taxon>
        <taxon>Fungi</taxon>
        <taxon>Fungi incertae sedis</taxon>
        <taxon>Mucoromycota</taxon>
        <taxon>Glomeromycotina</taxon>
        <taxon>Glomeromycetes</taxon>
        <taxon>Diversisporales</taxon>
        <taxon>Gigasporaceae</taxon>
        <taxon>Gigaspora</taxon>
    </lineage>
</organism>
<name>A0ABN7XC13_GIGMA</name>
<accession>A0ABN7XC13</accession>
<reference evidence="1 2" key="1">
    <citation type="submission" date="2021-06" db="EMBL/GenBank/DDBJ databases">
        <authorList>
            <person name="Kallberg Y."/>
            <person name="Tangrot J."/>
            <person name="Rosling A."/>
        </authorList>
    </citation>
    <scope>NUCLEOTIDE SEQUENCE [LARGE SCALE GENOMIC DNA]</scope>
    <source>
        <strain evidence="1 2">120-4 pot B 10/14</strain>
    </source>
</reference>
<keyword evidence="2" id="KW-1185">Reference proteome</keyword>
<gene>
    <name evidence="1" type="ORF">GMARGA_LOCUS41575</name>
</gene>
<protein>
    <submittedName>
        <fullName evidence="1">35775_t:CDS:1</fullName>
    </submittedName>
</protein>
<sequence length="83" mass="9839">TLKQRTIEELRNQFDELCRSSSQVKNNTSSLREEAVIKKKSAMKSFFSSVRQQHNENEELTEFDKYLILSEIELTKENDPLTW</sequence>
<comment type="caution">
    <text evidence="1">The sequence shown here is derived from an EMBL/GenBank/DDBJ whole genome shotgun (WGS) entry which is preliminary data.</text>
</comment>
<dbReference type="EMBL" id="CAJVQB010115794">
    <property type="protein sequence ID" value="CAG8852754.1"/>
    <property type="molecule type" value="Genomic_DNA"/>
</dbReference>
<feature type="non-terminal residue" evidence="1">
    <location>
        <position position="1"/>
    </location>
</feature>
<proteinExistence type="predicted"/>
<evidence type="ECO:0000313" key="1">
    <source>
        <dbReference type="EMBL" id="CAG8852754.1"/>
    </source>
</evidence>
<dbReference type="Proteomes" id="UP000789901">
    <property type="component" value="Unassembled WGS sequence"/>
</dbReference>
<evidence type="ECO:0000313" key="2">
    <source>
        <dbReference type="Proteomes" id="UP000789901"/>
    </source>
</evidence>